<comment type="catalytic activity">
    <reaction evidence="39">
        <text>coproporphyrin III(in) + ATP + H2O = coproporphyrin III(out) + ADP + phosphate + H(+)</text>
        <dbReference type="Rhea" id="RHEA:66664"/>
        <dbReference type="ChEBI" id="CHEBI:15377"/>
        <dbReference type="ChEBI" id="CHEBI:15378"/>
        <dbReference type="ChEBI" id="CHEBI:30616"/>
        <dbReference type="ChEBI" id="CHEBI:43474"/>
        <dbReference type="ChEBI" id="CHEBI:131725"/>
        <dbReference type="ChEBI" id="CHEBI:456216"/>
    </reaction>
    <physiologicalReaction direction="left-to-right" evidence="39">
        <dbReference type="Rhea" id="RHEA:66665"/>
    </physiologicalReaction>
</comment>
<keyword evidence="21" id="KW-1278">Translocase</keyword>
<keyword evidence="42" id="KW-1185">Reference proteome</keyword>
<evidence type="ECO:0000256" key="39">
    <source>
        <dbReference type="ARBA" id="ARBA00048636"/>
    </source>
</evidence>
<evidence type="ECO:0000256" key="37">
    <source>
        <dbReference type="ARBA" id="ARBA00048455"/>
    </source>
</evidence>
<dbReference type="Pfam" id="PF00005">
    <property type="entry name" value="ABC_tran"/>
    <property type="match status" value="1"/>
</dbReference>
<dbReference type="GO" id="GO:0032585">
    <property type="term" value="C:multivesicular body membrane"/>
    <property type="evidence" value="ECO:0007669"/>
    <property type="project" value="UniProtKB-SubCell"/>
</dbReference>
<dbReference type="SUPFAM" id="SSF90123">
    <property type="entry name" value="ABC transporter transmembrane region"/>
    <property type="match status" value="1"/>
</dbReference>
<evidence type="ECO:0000256" key="16">
    <source>
        <dbReference type="ARBA" id="ARBA00022741"/>
    </source>
</evidence>
<evidence type="ECO:0000256" key="28">
    <source>
        <dbReference type="ARBA" id="ARBA00024320"/>
    </source>
</evidence>
<dbReference type="InterPro" id="IPR032410">
    <property type="entry name" value="ABCB6_N"/>
</dbReference>
<dbReference type="GO" id="GO:0000139">
    <property type="term" value="C:Golgi membrane"/>
    <property type="evidence" value="ECO:0007669"/>
    <property type="project" value="UniProtKB-SubCell"/>
</dbReference>
<dbReference type="GO" id="GO:0020037">
    <property type="term" value="F:heme binding"/>
    <property type="evidence" value="ECO:0007669"/>
    <property type="project" value="TreeGrafter"/>
</dbReference>
<comment type="catalytic activity">
    <reaction evidence="38">
        <text>uroporphyrin III(in) + ATP + H2O = uroporphyrin III(out) + ADP + phosphate + H(+)</text>
        <dbReference type="Rhea" id="RHEA:66776"/>
        <dbReference type="ChEBI" id="CHEBI:15377"/>
        <dbReference type="ChEBI" id="CHEBI:15378"/>
        <dbReference type="ChEBI" id="CHEBI:30616"/>
        <dbReference type="ChEBI" id="CHEBI:43474"/>
        <dbReference type="ChEBI" id="CHEBI:167479"/>
        <dbReference type="ChEBI" id="CHEBI:456216"/>
    </reaction>
    <physiologicalReaction direction="left-to-right" evidence="38">
        <dbReference type="Rhea" id="RHEA:66777"/>
    </physiologicalReaction>
</comment>
<dbReference type="InterPro" id="IPR017871">
    <property type="entry name" value="ABC_transporter-like_CS"/>
</dbReference>
<dbReference type="GO" id="GO:0005886">
    <property type="term" value="C:plasma membrane"/>
    <property type="evidence" value="ECO:0007669"/>
    <property type="project" value="UniProtKB-SubCell"/>
</dbReference>
<evidence type="ECO:0000256" key="29">
    <source>
        <dbReference type="ARBA" id="ARBA00024363"/>
    </source>
</evidence>
<proteinExistence type="inferred from homology"/>
<keyword evidence="27" id="KW-0458">Lysosome</keyword>
<comment type="catalytic activity">
    <reaction evidence="40">
        <text>coproporphyrin I(in) + ATP + H2O = coproporphyrin I(out) + ADP + phosphate + H(+)</text>
        <dbReference type="Rhea" id="RHEA:66768"/>
        <dbReference type="ChEBI" id="CHEBI:15377"/>
        <dbReference type="ChEBI" id="CHEBI:15378"/>
        <dbReference type="ChEBI" id="CHEBI:30616"/>
        <dbReference type="ChEBI" id="CHEBI:43474"/>
        <dbReference type="ChEBI" id="CHEBI:167478"/>
        <dbReference type="ChEBI" id="CHEBI:456216"/>
    </reaction>
    <physiologicalReaction direction="left-to-right" evidence="40">
        <dbReference type="Rhea" id="RHEA:66769"/>
    </physiologicalReaction>
</comment>
<dbReference type="EC" id="7.6.2.5" evidence="30"/>
<dbReference type="Pfam" id="PF16185">
    <property type="entry name" value="MTABC_N"/>
    <property type="match status" value="1"/>
</dbReference>
<evidence type="ECO:0000256" key="14">
    <source>
        <dbReference type="ARBA" id="ARBA00022525"/>
    </source>
</evidence>
<accession>A0A0P5Z0R9</accession>
<evidence type="ECO:0000256" key="40">
    <source>
        <dbReference type="ARBA" id="ARBA00049398"/>
    </source>
</evidence>
<evidence type="ECO:0000256" key="13">
    <source>
        <dbReference type="ARBA" id="ARBA00022475"/>
    </source>
</evidence>
<comment type="catalytic activity">
    <reaction evidence="36">
        <text>protoporphyrin IX(in) + ATP + H2O = protoporphyrin IX(out) + ADP + phosphate + H(+)</text>
        <dbReference type="Rhea" id="RHEA:61336"/>
        <dbReference type="ChEBI" id="CHEBI:15377"/>
        <dbReference type="ChEBI" id="CHEBI:15378"/>
        <dbReference type="ChEBI" id="CHEBI:30616"/>
        <dbReference type="ChEBI" id="CHEBI:43474"/>
        <dbReference type="ChEBI" id="CHEBI:57306"/>
        <dbReference type="ChEBI" id="CHEBI:456216"/>
    </reaction>
    <physiologicalReaction direction="left-to-right" evidence="36">
        <dbReference type="Rhea" id="RHEA:61337"/>
    </physiologicalReaction>
</comment>
<evidence type="ECO:0000256" key="1">
    <source>
        <dbReference type="ARBA" id="ARBA00004146"/>
    </source>
</evidence>
<name>A0A0P5Z0R9_9CRUS</name>
<dbReference type="PANTHER" id="PTHR24221:SF654">
    <property type="entry name" value="ATP-BINDING CASSETTE SUB-FAMILY B MEMBER 6"/>
    <property type="match status" value="1"/>
</dbReference>
<sequence length="851" mass="95792">MESFVQYCPPNITLNHPWVNHGLTRCFLDTVSTSVITGFLILFGSIESIVYRKYGSPIQSRSGQRSKLFILQIMAAVILTILPVVECVVQLYLVHNGVLYGYLLLYTIGNVIVWPLSLHLIYLERNALLPSIPARGHGLILLIFWTLTFVAQNLAFLNMKNEDWWFDLETTSDVVEFSLFVVRFVCTCIAFLLGLKAPGLYTSERLYREGFGSSAGSLLDEHQPDSSTSSSSPWSNFFSKLRTLLPFVWPAKAPSLQIRVLMCFLLLGAGRVANVYVPVLYKMLVDSMTPADGNVIFRWDLVLIYVAVKFLQGGGMGGVGFLNNLRSFLWIPIQQFTTRETEVKLFEHLHSLSLRWHLSRKTGEVLRVINRGTDSINSLLSYLLFNIFPTIADILIAIVYFATAFNPWFSLIVFVTMAVYMAGTIAVTEWRTKYKRQMNQEDNKLRGRAVDSLLNFETVKYYGAEKYEVEQYKDIMIRYQIEEWRSSASLNLLNTVQNVVMTVGLLAGSLLCVHFVSEKQLTVGDFVLFGTYIVQLYAPLNWFGTYYRMIQQSFIDMENMLDLLKERQEVKDNPGAKDLLVKEGTIEFQNVSFSYRPDKPILKNISFTVLPGKTLALVGSSGEGKSTIIRLLFRFFDVQEGAILLDGQDIRGVKQTSVRQAIGVVPQDTVLFNTTIKDNIQYGRVSATVEEIYEAAKAADIHDRILGFPDGYETVVGERGLKLSGGEKQRVAIARTLLKSPKFVLLDEATSALDTHTERNIQASLARVCTNRTTLVVAHRLSTIINAHQIIVLHDGCIAERGSHEELLAMKGVYAEMWNNQISNEDDGTGTAPTTPVSREFFPCSDGGLFT</sequence>
<dbReference type="GO" id="GO:0005524">
    <property type="term" value="F:ATP binding"/>
    <property type="evidence" value="ECO:0007669"/>
    <property type="project" value="UniProtKB-KW"/>
</dbReference>
<dbReference type="CDD" id="cd03253">
    <property type="entry name" value="ABCC_ATM1_transporter"/>
    <property type="match status" value="1"/>
</dbReference>
<comment type="subunit">
    <text evidence="11">Homodimer.</text>
</comment>
<evidence type="ECO:0000313" key="41">
    <source>
        <dbReference type="EMBL" id="KZS09515.1"/>
    </source>
</evidence>
<keyword evidence="26" id="KW-1015">Disulfide bond</keyword>
<dbReference type="OrthoDB" id="6500128at2759"/>
<evidence type="ECO:0000256" key="7">
    <source>
        <dbReference type="ARBA" id="ARBA00004550"/>
    </source>
</evidence>
<dbReference type="GO" id="GO:0005765">
    <property type="term" value="C:lysosomal membrane"/>
    <property type="evidence" value="ECO:0007669"/>
    <property type="project" value="UniProtKB-SubCell"/>
</dbReference>
<keyword evidence="12" id="KW-0813">Transport</keyword>
<dbReference type="InterPro" id="IPR003439">
    <property type="entry name" value="ABC_transporter-like_ATP-bd"/>
</dbReference>
<dbReference type="GO" id="GO:0005741">
    <property type="term" value="C:mitochondrial outer membrane"/>
    <property type="evidence" value="ECO:0007669"/>
    <property type="project" value="UniProtKB-SubCell"/>
</dbReference>
<dbReference type="GO" id="GO:0005789">
    <property type="term" value="C:endoplasmic reticulum membrane"/>
    <property type="evidence" value="ECO:0007669"/>
    <property type="project" value="UniProtKB-SubCell"/>
</dbReference>
<evidence type="ECO:0000256" key="15">
    <source>
        <dbReference type="ARBA" id="ARBA00022692"/>
    </source>
</evidence>
<dbReference type="GO" id="GO:0016887">
    <property type="term" value="F:ATP hydrolysis activity"/>
    <property type="evidence" value="ECO:0007669"/>
    <property type="project" value="InterPro"/>
</dbReference>
<evidence type="ECO:0000256" key="11">
    <source>
        <dbReference type="ARBA" id="ARBA00011738"/>
    </source>
</evidence>
<evidence type="ECO:0000256" key="4">
    <source>
        <dbReference type="ARBA" id="ARBA00004374"/>
    </source>
</evidence>
<evidence type="ECO:0000256" key="27">
    <source>
        <dbReference type="ARBA" id="ARBA00023228"/>
    </source>
</evidence>
<comment type="catalytic activity">
    <reaction evidence="35">
        <text>uroporphyrin I(in) + ATP + H2O = uroporphyrin I(out) + ADP + phosphate + H(+)</text>
        <dbReference type="Rhea" id="RHEA:66772"/>
        <dbReference type="ChEBI" id="CHEBI:15377"/>
        <dbReference type="ChEBI" id="CHEBI:15378"/>
        <dbReference type="ChEBI" id="CHEBI:30616"/>
        <dbReference type="ChEBI" id="CHEBI:43474"/>
        <dbReference type="ChEBI" id="CHEBI:167480"/>
        <dbReference type="ChEBI" id="CHEBI:456216"/>
    </reaction>
    <physiologicalReaction direction="left-to-right" evidence="35">
        <dbReference type="Rhea" id="RHEA:66773"/>
    </physiologicalReaction>
</comment>
<dbReference type="SMART" id="SM00382">
    <property type="entry name" value="AAA"/>
    <property type="match status" value="1"/>
</dbReference>
<keyword evidence="19" id="KW-0256">Endoplasmic reticulum</keyword>
<evidence type="ECO:0000256" key="33">
    <source>
        <dbReference type="ARBA" id="ARBA00047649"/>
    </source>
</evidence>
<evidence type="ECO:0000256" key="6">
    <source>
        <dbReference type="ARBA" id="ARBA00004477"/>
    </source>
</evidence>
<reference evidence="41 42" key="1">
    <citation type="submission" date="2016-03" db="EMBL/GenBank/DDBJ databases">
        <title>EvidentialGene: Evidence-directed Construction of Genes on Genomes.</title>
        <authorList>
            <person name="Gilbert D.G."/>
            <person name="Choi J.-H."/>
            <person name="Mockaitis K."/>
            <person name="Colbourne J."/>
            <person name="Pfrender M."/>
        </authorList>
    </citation>
    <scope>NUCLEOTIDE SEQUENCE [LARGE SCALE GENOMIC DNA]</scope>
    <source>
        <strain evidence="41 42">Xinb3</strain>
        <tissue evidence="41">Complete organism</tissue>
    </source>
</reference>
<dbReference type="CDD" id="cd18581">
    <property type="entry name" value="ABC_6TM_ABCB6"/>
    <property type="match status" value="1"/>
</dbReference>
<evidence type="ECO:0000256" key="25">
    <source>
        <dbReference type="ARBA" id="ARBA00023136"/>
    </source>
</evidence>
<dbReference type="STRING" id="35525.A0A0P5Z0R9"/>
<dbReference type="FunFam" id="1.20.1560.10:FF:000022">
    <property type="entry name" value="ATP-binding cassette sub-family B member 6, mitochondrial"/>
    <property type="match status" value="1"/>
</dbReference>
<evidence type="ECO:0000256" key="22">
    <source>
        <dbReference type="ARBA" id="ARBA00022989"/>
    </source>
</evidence>
<dbReference type="Gene3D" id="3.40.50.300">
    <property type="entry name" value="P-loop containing nucleotide triphosphate hydrolases"/>
    <property type="match status" value="1"/>
</dbReference>
<dbReference type="SUPFAM" id="SSF52540">
    <property type="entry name" value="P-loop containing nucleoside triphosphate hydrolases"/>
    <property type="match status" value="1"/>
</dbReference>
<dbReference type="PROSITE" id="PS50893">
    <property type="entry name" value="ABC_TRANSPORTER_2"/>
    <property type="match status" value="1"/>
</dbReference>
<dbReference type="InterPro" id="IPR003593">
    <property type="entry name" value="AAA+_ATPase"/>
</dbReference>
<comment type="catalytic activity">
    <reaction evidence="37">
        <text>pheophorbide a(in) + ATP + H2O = pheophorbide a(out) + ADP + phosphate + H(+)</text>
        <dbReference type="Rhea" id="RHEA:61360"/>
        <dbReference type="ChEBI" id="CHEBI:15377"/>
        <dbReference type="ChEBI" id="CHEBI:15378"/>
        <dbReference type="ChEBI" id="CHEBI:30616"/>
        <dbReference type="ChEBI" id="CHEBI:43474"/>
        <dbReference type="ChEBI" id="CHEBI:58687"/>
        <dbReference type="ChEBI" id="CHEBI:456216"/>
    </reaction>
    <physiologicalReaction direction="left-to-right" evidence="37">
        <dbReference type="Rhea" id="RHEA:61361"/>
    </physiologicalReaction>
</comment>
<comment type="caution">
    <text evidence="41">The sequence shown here is derived from an EMBL/GenBank/DDBJ whole genome shotgun (WGS) entry which is preliminary data.</text>
</comment>
<dbReference type="GO" id="GO:0031901">
    <property type="term" value="C:early endosome membrane"/>
    <property type="evidence" value="ECO:0007669"/>
    <property type="project" value="UniProtKB-SubCell"/>
</dbReference>
<evidence type="ECO:0000256" key="12">
    <source>
        <dbReference type="ARBA" id="ARBA00022448"/>
    </source>
</evidence>
<evidence type="ECO:0000256" key="20">
    <source>
        <dbReference type="ARBA" id="ARBA00022840"/>
    </source>
</evidence>
<comment type="catalytic activity">
    <reaction evidence="34">
        <text>coproporphyrinogen III(in) + ATP + H2O = coproporphyrinogen III(out) + ADP + phosphate + H(+)</text>
        <dbReference type="Rhea" id="RHEA:66680"/>
        <dbReference type="ChEBI" id="CHEBI:15377"/>
        <dbReference type="ChEBI" id="CHEBI:15378"/>
        <dbReference type="ChEBI" id="CHEBI:30616"/>
        <dbReference type="ChEBI" id="CHEBI:43474"/>
        <dbReference type="ChEBI" id="CHEBI:57309"/>
        <dbReference type="ChEBI" id="CHEBI:456216"/>
    </reaction>
    <physiologicalReaction direction="left-to-right" evidence="34">
        <dbReference type="Rhea" id="RHEA:66681"/>
    </physiologicalReaction>
</comment>
<evidence type="ECO:0000256" key="18">
    <source>
        <dbReference type="ARBA" id="ARBA00022787"/>
    </source>
</evidence>
<dbReference type="FunFam" id="3.40.50.300:FF:000186">
    <property type="entry name" value="ATP-binding cassette sub-family B member 7, mitochondrial"/>
    <property type="match status" value="1"/>
</dbReference>
<dbReference type="InterPro" id="IPR036640">
    <property type="entry name" value="ABC1_TM_sf"/>
</dbReference>
<evidence type="ECO:0000256" key="38">
    <source>
        <dbReference type="ARBA" id="ARBA00048510"/>
    </source>
</evidence>
<evidence type="ECO:0000256" key="35">
    <source>
        <dbReference type="ARBA" id="ARBA00047789"/>
    </source>
</evidence>
<evidence type="ECO:0000256" key="31">
    <source>
        <dbReference type="ARBA" id="ARBA00024439"/>
    </source>
</evidence>
<dbReference type="GO" id="GO:0015439">
    <property type="term" value="F:ABC-type heme transporter activity"/>
    <property type="evidence" value="ECO:0007669"/>
    <property type="project" value="UniProtKB-EC"/>
</dbReference>
<dbReference type="Pfam" id="PF00664">
    <property type="entry name" value="ABC_membrane"/>
    <property type="match status" value="1"/>
</dbReference>
<keyword evidence="14" id="KW-0964">Secreted</keyword>
<evidence type="ECO:0000256" key="3">
    <source>
        <dbReference type="ARBA" id="ARBA00004337"/>
    </source>
</evidence>
<comment type="subcellular location">
    <subcellularLocation>
        <location evidence="8">Cell membrane</location>
        <topology evidence="8">Multi-pass membrane protein</topology>
    </subcellularLocation>
    <subcellularLocation>
        <location evidence="1">Early endosome membrane</location>
    </subcellularLocation>
    <subcellularLocation>
        <location evidence="6">Endoplasmic reticulum membrane</location>
        <topology evidence="6">Multi-pass membrane protein</topology>
    </subcellularLocation>
    <subcellularLocation>
        <location evidence="3">Endosome membrane</location>
        <topology evidence="3">Multi-pass membrane protein</topology>
    </subcellularLocation>
    <subcellularLocation>
        <location evidence="2">Endosome</location>
        <location evidence="2">Multivesicular body membrane</location>
    </subcellularLocation>
    <subcellularLocation>
        <location evidence="9">Golgi apparatus membrane</location>
        <topology evidence="9">Multi-pass membrane protein</topology>
    </subcellularLocation>
    <subcellularLocation>
        <location evidence="5">Late endosome membrane</location>
    </subcellularLocation>
    <subcellularLocation>
        <location evidence="10">Lysosome membrane</location>
    </subcellularLocation>
    <subcellularLocation>
        <location evidence="28">Melanosome membrane</location>
    </subcellularLocation>
    <subcellularLocation>
        <location evidence="4">Mitochondrion outer membrane</location>
        <topology evidence="4">Multi-pass membrane protein</topology>
    </subcellularLocation>
    <subcellularLocation>
        <location evidence="7">Secreted</location>
        <location evidence="7">Extracellular exosome</location>
    </subcellularLocation>
</comment>
<keyword evidence="17" id="KW-0967">Endosome</keyword>
<dbReference type="InterPro" id="IPR039421">
    <property type="entry name" value="Type_1_exporter"/>
</dbReference>
<dbReference type="InterPro" id="IPR011527">
    <property type="entry name" value="ABC1_TM_dom"/>
</dbReference>
<dbReference type="PROSITE" id="PS50929">
    <property type="entry name" value="ABC_TM1F"/>
    <property type="match status" value="1"/>
</dbReference>
<evidence type="ECO:0000256" key="23">
    <source>
        <dbReference type="ARBA" id="ARBA00023034"/>
    </source>
</evidence>
<evidence type="ECO:0000256" key="30">
    <source>
        <dbReference type="ARBA" id="ARBA00024385"/>
    </source>
</evidence>
<evidence type="ECO:0000256" key="2">
    <source>
        <dbReference type="ARBA" id="ARBA00004333"/>
    </source>
</evidence>
<evidence type="ECO:0000256" key="36">
    <source>
        <dbReference type="ARBA" id="ARBA00048309"/>
    </source>
</evidence>
<dbReference type="Gene3D" id="1.20.1560.10">
    <property type="entry name" value="ABC transporter type 1, transmembrane domain"/>
    <property type="match status" value="1"/>
</dbReference>
<comment type="catalytic activity">
    <reaction evidence="33">
        <text>heme b(in) + ATP + H2O = heme b(out) + ADP + phosphate + H(+)</text>
        <dbReference type="Rhea" id="RHEA:19261"/>
        <dbReference type="ChEBI" id="CHEBI:15377"/>
        <dbReference type="ChEBI" id="CHEBI:15378"/>
        <dbReference type="ChEBI" id="CHEBI:30616"/>
        <dbReference type="ChEBI" id="CHEBI:43474"/>
        <dbReference type="ChEBI" id="CHEBI:60344"/>
        <dbReference type="ChEBI" id="CHEBI:456216"/>
        <dbReference type="EC" id="7.6.2.5"/>
    </reaction>
    <physiologicalReaction direction="left-to-right" evidence="33">
        <dbReference type="Rhea" id="RHEA:19262"/>
    </physiologicalReaction>
</comment>
<dbReference type="PROSITE" id="PS00211">
    <property type="entry name" value="ABC_TRANSPORTER_1"/>
    <property type="match status" value="1"/>
</dbReference>
<keyword evidence="15" id="KW-0812">Transmembrane</keyword>
<keyword evidence="18" id="KW-1000">Mitochondrion outer membrane</keyword>
<organism evidence="41 42">
    <name type="scientific">Daphnia magna</name>
    <dbReference type="NCBI Taxonomy" id="35525"/>
    <lineage>
        <taxon>Eukaryota</taxon>
        <taxon>Metazoa</taxon>
        <taxon>Ecdysozoa</taxon>
        <taxon>Arthropoda</taxon>
        <taxon>Crustacea</taxon>
        <taxon>Branchiopoda</taxon>
        <taxon>Diplostraca</taxon>
        <taxon>Cladocera</taxon>
        <taxon>Anomopoda</taxon>
        <taxon>Daphniidae</taxon>
        <taxon>Daphnia</taxon>
    </lineage>
</organism>
<evidence type="ECO:0000256" key="19">
    <source>
        <dbReference type="ARBA" id="ARBA00022824"/>
    </source>
</evidence>
<evidence type="ECO:0000256" key="8">
    <source>
        <dbReference type="ARBA" id="ARBA00004651"/>
    </source>
</evidence>
<keyword evidence="13" id="KW-1003">Cell membrane</keyword>
<comment type="similarity">
    <text evidence="29">Belongs to the ABC transporter superfamily. ABCB family. Heavy Metal importer (TC 3.A.1.210) subfamily.</text>
</comment>
<evidence type="ECO:0000256" key="21">
    <source>
        <dbReference type="ARBA" id="ARBA00022967"/>
    </source>
</evidence>
<keyword evidence="24" id="KW-0496">Mitochondrion</keyword>
<dbReference type="PANTHER" id="PTHR24221">
    <property type="entry name" value="ATP-BINDING CASSETTE SUB-FAMILY B"/>
    <property type="match status" value="1"/>
</dbReference>
<gene>
    <name evidence="41" type="ORF">APZ42_026323</name>
</gene>
<protein>
    <recommendedName>
        <fullName evidence="31">ATP-binding cassette sub-family B member 6</fullName>
        <ecNumber evidence="30">7.6.2.5</ecNumber>
    </recommendedName>
    <alternativeName>
        <fullName evidence="32">ABC-type heme transporter ABCB6</fullName>
    </alternativeName>
</protein>
<evidence type="ECO:0000256" key="26">
    <source>
        <dbReference type="ARBA" id="ARBA00023157"/>
    </source>
</evidence>
<keyword evidence="16" id="KW-0547">Nucleotide-binding</keyword>
<evidence type="ECO:0000256" key="17">
    <source>
        <dbReference type="ARBA" id="ARBA00022753"/>
    </source>
</evidence>
<evidence type="ECO:0000256" key="10">
    <source>
        <dbReference type="ARBA" id="ARBA00004656"/>
    </source>
</evidence>
<dbReference type="EMBL" id="LRGB01002066">
    <property type="protein sequence ID" value="KZS09515.1"/>
    <property type="molecule type" value="Genomic_DNA"/>
</dbReference>
<keyword evidence="23" id="KW-0333">Golgi apparatus</keyword>
<evidence type="ECO:0000256" key="34">
    <source>
        <dbReference type="ARBA" id="ARBA00047753"/>
    </source>
</evidence>
<evidence type="ECO:0000256" key="9">
    <source>
        <dbReference type="ARBA" id="ARBA00004653"/>
    </source>
</evidence>
<keyword evidence="25" id="KW-0472">Membrane</keyword>
<dbReference type="InterPro" id="IPR027417">
    <property type="entry name" value="P-loop_NTPase"/>
</dbReference>
<dbReference type="AlphaFoldDB" id="A0A0P5Z0R9"/>
<evidence type="ECO:0000313" key="42">
    <source>
        <dbReference type="Proteomes" id="UP000076858"/>
    </source>
</evidence>
<evidence type="ECO:0000256" key="24">
    <source>
        <dbReference type="ARBA" id="ARBA00023128"/>
    </source>
</evidence>
<evidence type="ECO:0000256" key="32">
    <source>
        <dbReference type="ARBA" id="ARBA00031413"/>
    </source>
</evidence>
<dbReference type="Proteomes" id="UP000076858">
    <property type="component" value="Unassembled WGS sequence"/>
</dbReference>
<keyword evidence="22" id="KW-1133">Transmembrane helix</keyword>
<keyword evidence="20 41" id="KW-0067">ATP-binding</keyword>
<evidence type="ECO:0000256" key="5">
    <source>
        <dbReference type="ARBA" id="ARBA00004414"/>
    </source>
</evidence>
<dbReference type="GO" id="GO:0005576">
    <property type="term" value="C:extracellular region"/>
    <property type="evidence" value="ECO:0007669"/>
    <property type="project" value="UniProtKB-SubCell"/>
</dbReference>